<dbReference type="InterPro" id="IPR032816">
    <property type="entry name" value="VTT_dom"/>
</dbReference>
<sequence>MENLIIDIVERFGYVGIFLLIMLENIFPPIPSEVILTFGGFMTTTTNLSVLGVVTASTFGSVFGAVILYGIGSFINISKIEKFVDKWGYIFRLTKGDLNKANAWFLKYGVWTVFFCRFIPLIRSLISIPAGMVKMNFGLFLMFTTLGTIIWNFTLVLIGTLAGRSWATILSYMDLYSNILYVVMLIVLVLLVLMFIKKKYMK</sequence>
<feature type="domain" description="VTT" evidence="8">
    <location>
        <begin position="30"/>
        <end position="160"/>
    </location>
</feature>
<dbReference type="InterPro" id="IPR051311">
    <property type="entry name" value="DedA_domain"/>
</dbReference>
<evidence type="ECO:0000259" key="8">
    <source>
        <dbReference type="Pfam" id="PF09335"/>
    </source>
</evidence>
<feature type="transmembrane region" description="Helical" evidence="7">
    <location>
        <begin position="50"/>
        <end position="72"/>
    </location>
</feature>
<dbReference type="Proteomes" id="UP000180175">
    <property type="component" value="Chromosome"/>
</dbReference>
<accession>A0A7S7L8K2</accession>
<evidence type="ECO:0000256" key="7">
    <source>
        <dbReference type="SAM" id="Phobius"/>
    </source>
</evidence>
<reference evidence="9 10" key="2">
    <citation type="journal article" date="2019" name="Int. J. Syst. Evol. Microbiol.">
        <title>Anaerobacillus isosaccharinicus sp. nov., an alkaliphilic bacterium which degrades isosaccharinic acid.</title>
        <authorList>
            <person name="Bassil N.M."/>
            <person name="Lloyd J.R."/>
        </authorList>
    </citation>
    <scope>NUCLEOTIDE SEQUENCE [LARGE SCALE GENOMIC DNA]</scope>
    <source>
        <strain evidence="9 10">NB2006</strain>
    </source>
</reference>
<evidence type="ECO:0000313" key="10">
    <source>
        <dbReference type="Proteomes" id="UP000180175"/>
    </source>
</evidence>
<evidence type="ECO:0000256" key="2">
    <source>
        <dbReference type="ARBA" id="ARBA00010792"/>
    </source>
</evidence>
<proteinExistence type="inferred from homology"/>
<dbReference type="KEGG" id="aia:AWH56_001835"/>
<dbReference type="GO" id="GO:0005886">
    <property type="term" value="C:plasma membrane"/>
    <property type="evidence" value="ECO:0007669"/>
    <property type="project" value="UniProtKB-SubCell"/>
</dbReference>
<evidence type="ECO:0000256" key="5">
    <source>
        <dbReference type="ARBA" id="ARBA00022989"/>
    </source>
</evidence>
<evidence type="ECO:0000256" key="4">
    <source>
        <dbReference type="ARBA" id="ARBA00022692"/>
    </source>
</evidence>
<keyword evidence="5 7" id="KW-1133">Transmembrane helix</keyword>
<dbReference type="PANTHER" id="PTHR42709">
    <property type="entry name" value="ALKALINE PHOSPHATASE LIKE PROTEIN"/>
    <property type="match status" value="1"/>
</dbReference>
<dbReference type="Pfam" id="PF09335">
    <property type="entry name" value="VTT_dom"/>
    <property type="match status" value="1"/>
</dbReference>
<feature type="transmembrane region" description="Helical" evidence="7">
    <location>
        <begin position="12"/>
        <end position="30"/>
    </location>
</feature>
<feature type="transmembrane region" description="Helical" evidence="7">
    <location>
        <begin position="175"/>
        <end position="196"/>
    </location>
</feature>
<dbReference type="RefSeq" id="WP_182080551.1">
    <property type="nucleotide sequence ID" value="NZ_CP063356.2"/>
</dbReference>
<keyword evidence="3" id="KW-1003">Cell membrane</keyword>
<comment type="subcellular location">
    <subcellularLocation>
        <location evidence="1">Cell membrane</location>
        <topology evidence="1">Multi-pass membrane protein</topology>
    </subcellularLocation>
</comment>
<evidence type="ECO:0000256" key="3">
    <source>
        <dbReference type="ARBA" id="ARBA00022475"/>
    </source>
</evidence>
<protein>
    <submittedName>
        <fullName evidence="9">DedA family protein</fullName>
    </submittedName>
</protein>
<keyword evidence="4 7" id="KW-0812">Transmembrane</keyword>
<name>A0A7S7L8K2_9BACI</name>
<reference evidence="9 10" key="1">
    <citation type="journal article" date="2017" name="Genome Announc.">
        <title>Draft Genome Sequences of Four Alkaliphilic Bacteria Belonging to the Anaerobacillus Genus.</title>
        <authorList>
            <person name="Bassil N.M."/>
            <person name="Lloyd J.R."/>
        </authorList>
    </citation>
    <scope>NUCLEOTIDE SEQUENCE [LARGE SCALE GENOMIC DNA]</scope>
    <source>
        <strain evidence="9 10">NB2006</strain>
    </source>
</reference>
<dbReference type="AlphaFoldDB" id="A0A7S7L8K2"/>
<organism evidence="9 10">
    <name type="scientific">Anaerobacillus isosaccharinicus</name>
    <dbReference type="NCBI Taxonomy" id="1532552"/>
    <lineage>
        <taxon>Bacteria</taxon>
        <taxon>Bacillati</taxon>
        <taxon>Bacillota</taxon>
        <taxon>Bacilli</taxon>
        <taxon>Bacillales</taxon>
        <taxon>Bacillaceae</taxon>
        <taxon>Anaerobacillus</taxon>
    </lineage>
</organism>
<comment type="similarity">
    <text evidence="2">Belongs to the DedA family.</text>
</comment>
<gene>
    <name evidence="9" type="ORF">AWH56_001835</name>
</gene>
<keyword evidence="10" id="KW-1185">Reference proteome</keyword>
<dbReference type="PANTHER" id="PTHR42709:SF6">
    <property type="entry name" value="UNDECAPRENYL PHOSPHATE TRANSPORTER A"/>
    <property type="match status" value="1"/>
</dbReference>
<feature type="transmembrane region" description="Helical" evidence="7">
    <location>
        <begin position="137"/>
        <end position="163"/>
    </location>
</feature>
<dbReference type="EMBL" id="CP063356">
    <property type="protein sequence ID" value="QOY36459.1"/>
    <property type="molecule type" value="Genomic_DNA"/>
</dbReference>
<keyword evidence="6 7" id="KW-0472">Membrane</keyword>
<evidence type="ECO:0000256" key="6">
    <source>
        <dbReference type="ARBA" id="ARBA00023136"/>
    </source>
</evidence>
<evidence type="ECO:0000313" key="9">
    <source>
        <dbReference type="EMBL" id="QOY36459.1"/>
    </source>
</evidence>
<evidence type="ECO:0000256" key="1">
    <source>
        <dbReference type="ARBA" id="ARBA00004651"/>
    </source>
</evidence>